<evidence type="ECO:0000313" key="2">
    <source>
        <dbReference type="EMBL" id="MPC80295.1"/>
    </source>
</evidence>
<evidence type="ECO:0000256" key="1">
    <source>
        <dbReference type="SAM" id="MobiDB-lite"/>
    </source>
</evidence>
<reference evidence="2 3" key="1">
    <citation type="submission" date="2019-05" db="EMBL/GenBank/DDBJ databases">
        <title>Another draft genome of Portunus trituberculatus and its Hox gene families provides insights of decapod evolution.</title>
        <authorList>
            <person name="Jeong J.-H."/>
            <person name="Song I."/>
            <person name="Kim S."/>
            <person name="Choi T."/>
            <person name="Kim D."/>
            <person name="Ryu S."/>
            <person name="Kim W."/>
        </authorList>
    </citation>
    <scope>NUCLEOTIDE SEQUENCE [LARGE SCALE GENOMIC DNA]</scope>
    <source>
        <tissue evidence="2">Muscle</tissue>
    </source>
</reference>
<name>A0A5B7IDJ1_PORTR</name>
<protein>
    <submittedName>
        <fullName evidence="2">Uncharacterized protein</fullName>
    </submittedName>
</protein>
<comment type="caution">
    <text evidence="2">The sequence shown here is derived from an EMBL/GenBank/DDBJ whole genome shotgun (WGS) entry which is preliminary data.</text>
</comment>
<gene>
    <name evidence="2" type="ORF">E2C01_074872</name>
</gene>
<feature type="region of interest" description="Disordered" evidence="1">
    <location>
        <begin position="1"/>
        <end position="29"/>
    </location>
</feature>
<organism evidence="2 3">
    <name type="scientific">Portunus trituberculatus</name>
    <name type="common">Swimming crab</name>
    <name type="synonym">Neptunus trituberculatus</name>
    <dbReference type="NCBI Taxonomy" id="210409"/>
    <lineage>
        <taxon>Eukaryota</taxon>
        <taxon>Metazoa</taxon>
        <taxon>Ecdysozoa</taxon>
        <taxon>Arthropoda</taxon>
        <taxon>Crustacea</taxon>
        <taxon>Multicrustacea</taxon>
        <taxon>Malacostraca</taxon>
        <taxon>Eumalacostraca</taxon>
        <taxon>Eucarida</taxon>
        <taxon>Decapoda</taxon>
        <taxon>Pleocyemata</taxon>
        <taxon>Brachyura</taxon>
        <taxon>Eubrachyura</taxon>
        <taxon>Portunoidea</taxon>
        <taxon>Portunidae</taxon>
        <taxon>Portuninae</taxon>
        <taxon>Portunus</taxon>
    </lineage>
</organism>
<sequence length="103" mass="10986">MEVLATCGHIPDSPPDPFPKPHSKPSASPWGSLGPAVINPLLWQCTSLTWLHFPLLSPLSASRQASITLTDCRIAPTERSVAILVTSRASCGHHTSAARDPPK</sequence>
<dbReference type="Proteomes" id="UP000324222">
    <property type="component" value="Unassembled WGS sequence"/>
</dbReference>
<keyword evidence="3" id="KW-1185">Reference proteome</keyword>
<dbReference type="EMBL" id="VSRR010053637">
    <property type="protein sequence ID" value="MPC80295.1"/>
    <property type="molecule type" value="Genomic_DNA"/>
</dbReference>
<evidence type="ECO:0000313" key="3">
    <source>
        <dbReference type="Proteomes" id="UP000324222"/>
    </source>
</evidence>
<accession>A0A5B7IDJ1</accession>
<dbReference type="AlphaFoldDB" id="A0A5B7IDJ1"/>
<proteinExistence type="predicted"/>